<feature type="region of interest" description="Disordered" evidence="1">
    <location>
        <begin position="1"/>
        <end position="68"/>
    </location>
</feature>
<feature type="region of interest" description="Disordered" evidence="1">
    <location>
        <begin position="1124"/>
        <end position="1595"/>
    </location>
</feature>
<feature type="compositionally biased region" description="Polar residues" evidence="1">
    <location>
        <begin position="1306"/>
        <end position="1325"/>
    </location>
</feature>
<feature type="non-terminal residue" evidence="2">
    <location>
        <position position="1991"/>
    </location>
</feature>
<evidence type="ECO:0000313" key="2">
    <source>
        <dbReference type="EMBL" id="CAB9519236.1"/>
    </source>
</evidence>
<feature type="region of interest" description="Disordered" evidence="1">
    <location>
        <begin position="80"/>
        <end position="1112"/>
    </location>
</feature>
<gene>
    <name evidence="2" type="ORF">SEMRO_1000_G229740.1</name>
</gene>
<organism evidence="2 3">
    <name type="scientific">Seminavis robusta</name>
    <dbReference type="NCBI Taxonomy" id="568900"/>
    <lineage>
        <taxon>Eukaryota</taxon>
        <taxon>Sar</taxon>
        <taxon>Stramenopiles</taxon>
        <taxon>Ochrophyta</taxon>
        <taxon>Bacillariophyta</taxon>
        <taxon>Bacillariophyceae</taxon>
        <taxon>Bacillariophycidae</taxon>
        <taxon>Naviculales</taxon>
        <taxon>Naviculaceae</taxon>
        <taxon>Seminavis</taxon>
    </lineage>
</organism>
<feature type="compositionally biased region" description="Basic and acidic residues" evidence="1">
    <location>
        <begin position="656"/>
        <end position="676"/>
    </location>
</feature>
<keyword evidence="3" id="KW-1185">Reference proteome</keyword>
<name>A0A9N8HMH5_9STRA</name>
<feature type="compositionally biased region" description="Basic and acidic residues" evidence="1">
    <location>
        <begin position="1029"/>
        <end position="1054"/>
    </location>
</feature>
<feature type="compositionally biased region" description="Basic and acidic residues" evidence="1">
    <location>
        <begin position="89"/>
        <end position="98"/>
    </location>
</feature>
<dbReference type="EMBL" id="CAICTM010000998">
    <property type="protein sequence ID" value="CAB9519236.1"/>
    <property type="molecule type" value="Genomic_DNA"/>
</dbReference>
<protein>
    <submittedName>
        <fullName evidence="2">Uncharacterized protein</fullName>
    </submittedName>
</protein>
<dbReference type="Proteomes" id="UP001153069">
    <property type="component" value="Unassembled WGS sequence"/>
</dbReference>
<feature type="compositionally biased region" description="Basic and acidic residues" evidence="1">
    <location>
        <begin position="994"/>
        <end position="1022"/>
    </location>
</feature>
<feature type="compositionally biased region" description="Low complexity" evidence="1">
    <location>
        <begin position="345"/>
        <end position="356"/>
    </location>
</feature>
<feature type="compositionally biased region" description="Basic and acidic residues" evidence="1">
    <location>
        <begin position="771"/>
        <end position="854"/>
    </location>
</feature>
<feature type="compositionally biased region" description="Basic residues" evidence="1">
    <location>
        <begin position="204"/>
        <end position="214"/>
    </location>
</feature>
<comment type="caution">
    <text evidence="2">The sequence shown here is derived from an EMBL/GenBank/DDBJ whole genome shotgun (WGS) entry which is preliminary data.</text>
</comment>
<feature type="compositionally biased region" description="Basic and acidic residues" evidence="1">
    <location>
        <begin position="741"/>
        <end position="758"/>
    </location>
</feature>
<accession>A0A9N8HMH5</accession>
<feature type="compositionally biased region" description="Polar residues" evidence="1">
    <location>
        <begin position="575"/>
        <end position="600"/>
    </location>
</feature>
<proteinExistence type="predicted"/>
<feature type="compositionally biased region" description="Acidic residues" evidence="1">
    <location>
        <begin position="289"/>
        <end position="303"/>
    </location>
</feature>
<sequence length="1991" mass="212336">RSMLSLTTQAGGATAGTNSTFQLPPPRFSNSSFQSPVGLEVSTPVLGADPLPGVNRSPSVPSGINPGVAALGGVLVLGASKFLGTNKPKKTDKPSASEKKRKRPKQVHFQDLDTATSPNKRKKPDQKDGPGTAMEEGSLLDQVQDKMASKPSASTGTPSSARAPSAYVLSSRRQGTKRSKESISLSMASPASSISKASDCGKFVKGRKFVKAKRPVRENNAAAAVASNDRDGDAGSNNQDSDAAGASSNNQDGSGQDGSGAAAAAPKSREDGSGLAVAVAAKTGKSTGEDDDDAPMCELEEVREDGVKQQDSVDSLALSKSLSPKSPDMYMSDSSNENESKKDSLQSQDDSGSSSLFGESYVSSPPAGEKLGEPICFDVSPPATVPDARLSAAFRGVEAEWQKEDSRHPGDKSKSGDEEDESSPKEDSECTRKHFREIDEDDNPTSKSRRLELQEQLEDAQFPAELSRGRRSSASTHVASLESILEDISINPGDKTMPPEEFQRLKDQLDQDAKEDGEKACNPDESAFSAFSPETLRRVILEDAKDLDQEPAKESAEKTDKCPCGAKDLCICDLNTPTKGISGATTSDNTKGISGATTSDSPEKMASKADEDQDPLASEKHNLEKTSKGDGLDKELAKESGDDESKKDALATAGGTRDESNTENGELAKELAKEADNLDWAAPKDDDEEMESEGDKKAASTSRVVVLDSADPKDKSATAEGIDDEEDAAVKPPTAGMLFLFDEKSKKDAGSEESAKNDGEEDGEKAATSADDDKASDEDNGKQAVEDAHAEESAKGKDADHDEEMKDAADVEARSASAKDKCDEELAKHQIEEMKDTVADPKDAEEQNESEKDTLATVEGADPKDAEPKDAEEETAEGTADDDEEDAAASGSKEKENADDTSNAGNDEGQDDDDADTGKTNVPADGKDANEQASDNDEESAAVDKPPVAAAKESDEALTTAKESVVADPKDVEELTESATADPKDGEPLEESLEDRVEPLEEDKEVANDNNKTDDETLEYDKTSSIPEEDGKKAAVDNEGVSEKPTADDKDKGQETSNDTNASAAKPTAERGYLGPAGKNPRKSQRKEVPLLEQPRPLVPLLGLKNTSFDPSVVNNIKSKSITTSGVAGGLAGTGFASASGFDPKQSVESPQRKRKQFAVTGQARNLDYTTCKKPSPTRKKAWKQLSHPATTTTTTTEDGATPPEKDSEVALTSDSSDKSQVYGGIAHRADDNVEDGTGDKEDVGDKDDGTMPSEKDSQAALRTLDSSDKSQVHASSSQSKDDNANAAAIGSKDDEDDATPALTAAESSGSTNSGDDNAGASGSNESDDLVKNPLVGGSKDNQASGSNDSDNLPLGGGDDDGASGSNDSDDLVNPLGGDSEEEAGASGSNDSDDHVTPGSNDSDDLVTPLGDVPARAARDDTGAEASSEDTEDTSRADSSASASALDSSHVPARDDTGAEATTEDTSQPIRVQGLRQQHVPARDDTGAEATTEDTSRADSSASASALDSSHVPARDDTGAEATTEDTSRADSSASASALDSSHVPARDDTGAEATTEDTSRAESSARAWASEDEPLLTESEQDQAWADMESKQDRNRELERIGMGGDPSPCSEQRKQTLLELYENMHSKKWKDVPLPGFCYCYFTSPKLVWMVMPGSLAQVKWNARTSTWKVRFHGEDGNIAEHSVSDRMMDQFLTDRGYRMLNESEVKKPGGWKNIPPKYQQLYVETLTYTESRPRADGGVEMKDPVANVCVSYDAQDDFCFNARWKEAGEAGKMFAKEQKKELNSRRDAKDTVFRRMRIGCAGPSEDSKFDYFEGPTGDKVELTFKQAPGTLTCISSAMSSAAKFMGYKVKAHELNNRLNEELRKSKQAYGDQYVASLNEYVNKCEGIICQTLVRKPVDALKSFNPLTYDGDDPVLVKLSEHVVVFCKGLLFEPSLPYALAASQKNLDWLCNDHFKGFVWATKYTATTKRKQKQNARGRQKKKKQKKNY</sequence>
<evidence type="ECO:0000256" key="1">
    <source>
        <dbReference type="SAM" id="MobiDB-lite"/>
    </source>
</evidence>
<feature type="compositionally biased region" description="Basic and acidic residues" evidence="1">
    <location>
        <begin position="397"/>
        <end position="432"/>
    </location>
</feature>
<feature type="compositionally biased region" description="Basic and acidic residues" evidence="1">
    <location>
        <begin position="601"/>
        <end position="610"/>
    </location>
</feature>
<feature type="compositionally biased region" description="Low complexity" evidence="1">
    <location>
        <begin position="7"/>
        <end position="17"/>
    </location>
</feature>
<evidence type="ECO:0000313" key="3">
    <source>
        <dbReference type="Proteomes" id="UP001153069"/>
    </source>
</evidence>
<feature type="region of interest" description="Disordered" evidence="1">
    <location>
        <begin position="1972"/>
        <end position="1991"/>
    </location>
</feature>
<feature type="compositionally biased region" description="Low complexity" evidence="1">
    <location>
        <begin position="182"/>
        <end position="198"/>
    </location>
</feature>
<feature type="compositionally biased region" description="Basic and acidic residues" evidence="1">
    <location>
        <begin position="497"/>
        <end position="522"/>
    </location>
</feature>
<feature type="compositionally biased region" description="Low complexity" evidence="1">
    <location>
        <begin position="247"/>
        <end position="265"/>
    </location>
</feature>
<feature type="compositionally biased region" description="Basic and acidic residues" evidence="1">
    <location>
        <begin position="1228"/>
        <end position="1258"/>
    </location>
</feature>
<feature type="compositionally biased region" description="Acidic residues" evidence="1">
    <location>
        <begin position="1571"/>
        <end position="1582"/>
    </location>
</feature>
<feature type="compositionally biased region" description="Acidic residues" evidence="1">
    <location>
        <begin position="870"/>
        <end position="887"/>
    </location>
</feature>
<feature type="compositionally biased region" description="Low complexity" evidence="1">
    <location>
        <begin position="1498"/>
        <end position="1510"/>
    </location>
</feature>
<reference evidence="2" key="1">
    <citation type="submission" date="2020-06" db="EMBL/GenBank/DDBJ databases">
        <authorList>
            <consortium name="Plant Systems Biology data submission"/>
        </authorList>
    </citation>
    <scope>NUCLEOTIDE SEQUENCE</scope>
    <source>
        <strain evidence="2">D6</strain>
    </source>
</reference>
<feature type="compositionally biased region" description="Basic and acidic residues" evidence="1">
    <location>
        <begin position="535"/>
        <end position="561"/>
    </location>
</feature>
<feature type="compositionally biased region" description="Low complexity" evidence="1">
    <location>
        <begin position="1530"/>
        <end position="1542"/>
    </location>
</feature>
<feature type="compositionally biased region" description="Basic and acidic residues" evidence="1">
    <location>
        <begin position="617"/>
        <end position="649"/>
    </location>
</feature>
<feature type="compositionally biased region" description="Polar residues" evidence="1">
    <location>
        <begin position="18"/>
        <end position="35"/>
    </location>
</feature>
<feature type="compositionally biased region" description="Low complexity" evidence="1">
    <location>
        <begin position="315"/>
        <end position="327"/>
    </location>
</feature>
<feature type="compositionally biased region" description="Low complexity" evidence="1">
    <location>
        <begin position="1437"/>
        <end position="1449"/>
    </location>
</feature>
<feature type="compositionally biased region" description="Polar residues" evidence="1">
    <location>
        <begin position="151"/>
        <end position="162"/>
    </location>
</feature>